<feature type="compositionally biased region" description="Acidic residues" evidence="1">
    <location>
        <begin position="271"/>
        <end position="299"/>
    </location>
</feature>
<dbReference type="GeneID" id="70296104"/>
<proteinExistence type="predicted"/>
<feature type="compositionally biased region" description="Basic residues" evidence="1">
    <location>
        <begin position="214"/>
        <end position="235"/>
    </location>
</feature>
<protein>
    <submittedName>
        <fullName evidence="2">Apopolysialoglycoprotein</fullName>
    </submittedName>
</protein>
<feature type="compositionally biased region" description="Low complexity" evidence="1">
    <location>
        <begin position="545"/>
        <end position="562"/>
    </location>
</feature>
<dbReference type="AlphaFoldDB" id="A0A9P7ZIW9"/>
<gene>
    <name evidence="2" type="ORF">F5Z01DRAFT_676020</name>
</gene>
<keyword evidence="3" id="KW-1185">Reference proteome</keyword>
<feature type="compositionally biased region" description="Basic and acidic residues" evidence="1">
    <location>
        <begin position="418"/>
        <end position="429"/>
    </location>
</feature>
<feature type="region of interest" description="Disordered" evidence="1">
    <location>
        <begin position="86"/>
        <end position="114"/>
    </location>
</feature>
<comment type="caution">
    <text evidence="2">The sequence shown here is derived from an EMBL/GenBank/DDBJ whole genome shotgun (WGS) entry which is preliminary data.</text>
</comment>
<dbReference type="Proteomes" id="UP000887229">
    <property type="component" value="Unassembled WGS sequence"/>
</dbReference>
<feature type="region of interest" description="Disordered" evidence="1">
    <location>
        <begin position="197"/>
        <end position="366"/>
    </location>
</feature>
<dbReference type="EMBL" id="MU251262">
    <property type="protein sequence ID" value="KAG9252542.1"/>
    <property type="molecule type" value="Genomic_DNA"/>
</dbReference>
<feature type="compositionally biased region" description="Basic and acidic residues" evidence="1">
    <location>
        <begin position="590"/>
        <end position="620"/>
    </location>
</feature>
<feature type="compositionally biased region" description="Basic and acidic residues" evidence="1">
    <location>
        <begin position="256"/>
        <end position="270"/>
    </location>
</feature>
<evidence type="ECO:0000256" key="1">
    <source>
        <dbReference type="SAM" id="MobiDB-lite"/>
    </source>
</evidence>
<name>A0A9P7ZIW9_9HYPO</name>
<reference evidence="2" key="1">
    <citation type="journal article" date="2021" name="IMA Fungus">
        <title>Genomic characterization of three marine fungi, including Emericellopsis atlantica sp. nov. with signatures of a generalist lifestyle and marine biomass degradation.</title>
        <authorList>
            <person name="Hagestad O.C."/>
            <person name="Hou L."/>
            <person name="Andersen J.H."/>
            <person name="Hansen E.H."/>
            <person name="Altermark B."/>
            <person name="Li C."/>
            <person name="Kuhnert E."/>
            <person name="Cox R.J."/>
            <person name="Crous P.W."/>
            <person name="Spatafora J.W."/>
            <person name="Lail K."/>
            <person name="Amirebrahimi M."/>
            <person name="Lipzen A."/>
            <person name="Pangilinan J."/>
            <person name="Andreopoulos W."/>
            <person name="Hayes R.D."/>
            <person name="Ng V."/>
            <person name="Grigoriev I.V."/>
            <person name="Jackson S.A."/>
            <person name="Sutton T.D.S."/>
            <person name="Dobson A.D.W."/>
            <person name="Rama T."/>
        </authorList>
    </citation>
    <scope>NUCLEOTIDE SEQUENCE</scope>
    <source>
        <strain evidence="2">TS7</strain>
    </source>
</reference>
<evidence type="ECO:0000313" key="2">
    <source>
        <dbReference type="EMBL" id="KAG9252542.1"/>
    </source>
</evidence>
<feature type="compositionally biased region" description="Low complexity" evidence="1">
    <location>
        <begin position="343"/>
        <end position="357"/>
    </location>
</feature>
<dbReference type="OrthoDB" id="275715at2759"/>
<feature type="region of interest" description="Disordered" evidence="1">
    <location>
        <begin position="394"/>
        <end position="661"/>
    </location>
</feature>
<feature type="compositionally biased region" description="Basic and acidic residues" evidence="1">
    <location>
        <begin position="652"/>
        <end position="661"/>
    </location>
</feature>
<dbReference type="RefSeq" id="XP_046116466.1">
    <property type="nucleotide sequence ID" value="XM_046265201.1"/>
</dbReference>
<evidence type="ECO:0000313" key="3">
    <source>
        <dbReference type="Proteomes" id="UP000887229"/>
    </source>
</evidence>
<organism evidence="2 3">
    <name type="scientific">Emericellopsis atlantica</name>
    <dbReference type="NCBI Taxonomy" id="2614577"/>
    <lineage>
        <taxon>Eukaryota</taxon>
        <taxon>Fungi</taxon>
        <taxon>Dikarya</taxon>
        <taxon>Ascomycota</taxon>
        <taxon>Pezizomycotina</taxon>
        <taxon>Sordariomycetes</taxon>
        <taxon>Hypocreomycetidae</taxon>
        <taxon>Hypocreales</taxon>
        <taxon>Bionectriaceae</taxon>
        <taxon>Emericellopsis</taxon>
    </lineage>
</organism>
<feature type="compositionally biased region" description="Polar residues" evidence="1">
    <location>
        <begin position="570"/>
        <end position="585"/>
    </location>
</feature>
<sequence>MAPGTRRAGNRGGYAEHDDFEGLPVRQWRQEWSTIVPPPQQEPQSQNDIWAIELIHGMPKDANLLPTHTQELLRAARSGAIYKRQPLVEEEEGPDPEAILPEKPEKKEEEDETVKGYTVRTWKQLPRNVEANTTSYLAPRRKGIVRIASKTVEEKIVGGATVTRATVRRIDAAGNPYTEEVTLVDGQQVEGEIIATRQAPVAGLGEGLAPPPVVRKRPPPPKRKGGPGRGKKKIKLPLPGPGVPSAGGAVGTDATVKVEGDQDGERKEGEANQDSEMAEGDENDEDDEDDEDEGDEGDGAESGNDKEMSDVTQPIEPSVLDNADIEMTDGQPSECKTPPPNPLTLAPPAASLATASPKIDGSPLKNVAVASPPALEVAPASEGPAIVEVPAVTLPPIDKPPVEDSVVAEPPSTIVGEEPDKAADRDIPKDTPPAVLPQTSTEEALLPPPPDQVGNISSPKDSPAVDKSSEASTTGGKADVQPGEEAAPARPELPHTLTEDTIKPDDSASAVDVSGPPSEAALATAVQSDVEVPAVVEEKKESPEEPIATEPTTLTEEPAVAEAPEKGDVTTGQVDVESQAQPRQGSPSAEESKPKEEPPAEQKAEDSEPTRVDDTDKEDPAPAPIPSVAEDVAAPDPATAEETPKPASPPAEEQKPDVTEG</sequence>
<feature type="compositionally biased region" description="Low complexity" evidence="1">
    <location>
        <begin position="626"/>
        <end position="641"/>
    </location>
</feature>
<feature type="region of interest" description="Disordered" evidence="1">
    <location>
        <begin position="1"/>
        <end position="46"/>
    </location>
</feature>
<accession>A0A9P7ZIW9</accession>
<feature type="compositionally biased region" description="Basic and acidic residues" evidence="1">
    <location>
        <begin position="497"/>
        <end position="506"/>
    </location>
</feature>